<dbReference type="SUPFAM" id="SSF81301">
    <property type="entry name" value="Nucleotidyltransferase"/>
    <property type="match status" value="1"/>
</dbReference>
<evidence type="ECO:0000313" key="6">
    <source>
        <dbReference type="EMBL" id="KIY45512.1"/>
    </source>
</evidence>
<evidence type="ECO:0000313" key="7">
    <source>
        <dbReference type="Proteomes" id="UP000054144"/>
    </source>
</evidence>
<keyword evidence="3 4" id="KW-0694">RNA-binding</keyword>
<gene>
    <name evidence="6" type="ORF">FISHEDRAFT_76687</name>
</gene>
<comment type="similarity">
    <text evidence="1 4">Belongs to the tRNA nucleotidyltransferase/poly(A) polymerase family.</text>
</comment>
<evidence type="ECO:0000256" key="1">
    <source>
        <dbReference type="ARBA" id="ARBA00007265"/>
    </source>
</evidence>
<proteinExistence type="inferred from homology"/>
<sequence length="561" mass="62140">MPTHYVQRRVTVPPKFKIELEDVEDRICTLLDECTQQLKSEKSISTSCRIAGGWLLGQQSHDIDVALTDMMGIDFANHLAAFAQSKGVETGHISEIKANPEQSKHLATATVKIFGIDLDLVNLRSEAYAEDSRIPTMVFGTPLEDALRRDITINALFYNVHSRTVEDCTEKGLVDLRDRRIRTPLPPLQTFLDDPLRILRCLRFAVRLGFDIDPEVGDIMEQSTVRDALIAKVSRERIGEEMSKMMKVTDSASAGPNPVSAIHSIQKYKLYDAVFGITGLGEDSPLCPPADPVVAVASATVLQMLIDPNSVVTGQPPLPAVHPSLLQTLSSDPTCLSRLFMACALTPYNGLMYQDKKKKNHLVAEHVIRESLKVGTQNHYLDGIPLLLSATKLAKSTVLNDEKRFKTPSERVAIGMFLRERAIHSPLNGTHWSLSLLFSLVTELSQKFQVDSGFADVDEAISIVNTYNKFAARIEELGLTTAADARPILDGREVISALGSSKPGRWMAVILDQIMQWQLEHPAGKKDECVAWLQQQQAEGKLVIEDTNLSSEPKAKRTRAK</sequence>
<dbReference type="InterPro" id="IPR043519">
    <property type="entry name" value="NT_sf"/>
</dbReference>
<keyword evidence="2 4" id="KW-0808">Transferase</keyword>
<dbReference type="GO" id="GO:0052927">
    <property type="term" value="F:CC tRNA cytidylyltransferase activity"/>
    <property type="evidence" value="ECO:0007669"/>
    <property type="project" value="TreeGrafter"/>
</dbReference>
<evidence type="ECO:0000256" key="2">
    <source>
        <dbReference type="ARBA" id="ARBA00022679"/>
    </source>
</evidence>
<dbReference type="Gene3D" id="1.10.3090.10">
    <property type="entry name" value="cca-adding enzyme, domain 2"/>
    <property type="match status" value="1"/>
</dbReference>
<dbReference type="SUPFAM" id="SSF81891">
    <property type="entry name" value="Poly A polymerase C-terminal region-like"/>
    <property type="match status" value="1"/>
</dbReference>
<dbReference type="CDD" id="cd05398">
    <property type="entry name" value="NT_ClassII-CCAase"/>
    <property type="match status" value="1"/>
</dbReference>
<reference evidence="6 7" key="1">
    <citation type="journal article" date="2015" name="Fungal Genet. Biol.">
        <title>Evolution of novel wood decay mechanisms in Agaricales revealed by the genome sequences of Fistulina hepatica and Cylindrobasidium torrendii.</title>
        <authorList>
            <person name="Floudas D."/>
            <person name="Held B.W."/>
            <person name="Riley R."/>
            <person name="Nagy L.G."/>
            <person name="Koehler G."/>
            <person name="Ransdell A.S."/>
            <person name="Younus H."/>
            <person name="Chow J."/>
            <person name="Chiniquy J."/>
            <person name="Lipzen A."/>
            <person name="Tritt A."/>
            <person name="Sun H."/>
            <person name="Haridas S."/>
            <person name="LaButti K."/>
            <person name="Ohm R.A."/>
            <person name="Kues U."/>
            <person name="Blanchette R.A."/>
            <person name="Grigoriev I.V."/>
            <person name="Minto R.E."/>
            <person name="Hibbett D.S."/>
        </authorList>
    </citation>
    <scope>NUCLEOTIDE SEQUENCE [LARGE SCALE GENOMIC DNA]</scope>
    <source>
        <strain evidence="6 7">ATCC 64428</strain>
    </source>
</reference>
<dbReference type="EMBL" id="KN882048">
    <property type="protein sequence ID" value="KIY45512.1"/>
    <property type="molecule type" value="Genomic_DNA"/>
</dbReference>
<evidence type="ECO:0000256" key="4">
    <source>
        <dbReference type="RuleBase" id="RU003953"/>
    </source>
</evidence>
<dbReference type="Gene3D" id="3.30.460.10">
    <property type="entry name" value="Beta Polymerase, domain 2"/>
    <property type="match status" value="1"/>
</dbReference>
<dbReference type="PANTHER" id="PTHR13734">
    <property type="entry name" value="TRNA-NUCLEOTIDYLTRANSFERASE"/>
    <property type="match status" value="1"/>
</dbReference>
<dbReference type="InterPro" id="IPR002646">
    <property type="entry name" value="PolA_pol_head_dom"/>
</dbReference>
<dbReference type="OrthoDB" id="445712at2759"/>
<evidence type="ECO:0000256" key="3">
    <source>
        <dbReference type="ARBA" id="ARBA00022884"/>
    </source>
</evidence>
<dbReference type="Proteomes" id="UP000054144">
    <property type="component" value="Unassembled WGS sequence"/>
</dbReference>
<dbReference type="PANTHER" id="PTHR13734:SF5">
    <property type="entry name" value="CCA TRNA NUCLEOTIDYLTRANSFERASE, MITOCHONDRIAL"/>
    <property type="match status" value="1"/>
</dbReference>
<organism evidence="6 7">
    <name type="scientific">Fistulina hepatica ATCC 64428</name>
    <dbReference type="NCBI Taxonomy" id="1128425"/>
    <lineage>
        <taxon>Eukaryota</taxon>
        <taxon>Fungi</taxon>
        <taxon>Dikarya</taxon>
        <taxon>Basidiomycota</taxon>
        <taxon>Agaricomycotina</taxon>
        <taxon>Agaricomycetes</taxon>
        <taxon>Agaricomycetidae</taxon>
        <taxon>Agaricales</taxon>
        <taxon>Fistulinaceae</taxon>
        <taxon>Fistulina</taxon>
    </lineage>
</organism>
<dbReference type="GO" id="GO:0052929">
    <property type="term" value="F:ATP:3'-cytidine-cytidine-tRNA adenylyltransferase activity"/>
    <property type="evidence" value="ECO:0007669"/>
    <property type="project" value="TreeGrafter"/>
</dbReference>
<protein>
    <recommendedName>
        <fullName evidence="5">Poly A polymerase head domain-containing protein</fullName>
    </recommendedName>
</protein>
<feature type="domain" description="Poly A polymerase head" evidence="5">
    <location>
        <begin position="48"/>
        <end position="182"/>
    </location>
</feature>
<accession>A0A0D7A3B1</accession>
<dbReference type="GO" id="GO:0003723">
    <property type="term" value="F:RNA binding"/>
    <property type="evidence" value="ECO:0007669"/>
    <property type="project" value="UniProtKB-KW"/>
</dbReference>
<dbReference type="GO" id="GO:0001680">
    <property type="term" value="P:tRNA 3'-terminal CCA addition"/>
    <property type="evidence" value="ECO:0007669"/>
    <property type="project" value="UniProtKB-ARBA"/>
</dbReference>
<name>A0A0D7A3B1_9AGAR</name>
<keyword evidence="7" id="KW-1185">Reference proteome</keyword>
<evidence type="ECO:0000259" key="5">
    <source>
        <dbReference type="Pfam" id="PF01743"/>
    </source>
</evidence>
<dbReference type="Pfam" id="PF01743">
    <property type="entry name" value="PolyA_pol"/>
    <property type="match status" value="1"/>
</dbReference>
<dbReference type="AlphaFoldDB" id="A0A0D7A3B1"/>